<dbReference type="FunFam" id="3.40.50.300:FF:000149">
    <property type="entry name" value="Nuclear valosin-containing protein-like"/>
    <property type="match status" value="1"/>
</dbReference>
<dbReference type="Gene3D" id="1.10.10.2010">
    <property type="match status" value="1"/>
</dbReference>
<sequence length="668" mass="74416">MNSNPDKRRKRCFGGDPHLLPRIKQVLEETTDPDDIADRLQKLFPEYRRKKRNPFVFAITEILQELTQDTPDANMVNKSVTDLYKESPRRKKARKDDVDQVVEEAIEKRQKEVALYESTTRFSELGGIQGPLVEVCNMLIHLKHPEVYKKLGVMPPRGFLLHGPPGCGKTLLAHAVAGELELPMIKVAAPEVVAGVSGESEQRIRELFEKAVASAPCILFLDEIDAVTPKRETAQREMERRIVAQLLYSMDNLSQSGAQVLVIGATNRPDALDPALRRAGRFDREISLGIPNEAARSQILQVLCKKLTLSTDVDFEWLAHQTPGFVGADLMALTREATMAAINRVFHTTFHTECSKLERTLSLLRETTPFNEEQLANLSVEFQDFKMALKAVQPSATREGFASVPHITWDHVGALTHVREALQIAIMGPVKHREKYESLGLTTSTGILLYGPPGCGKTLLAKAVANEAGINFISVKGPELLNMYVGESERAVRLCFQRARNSAPCVIFFDELDALCPRRSDAGEGGATARVVNQMLTEMDGLEPRKQVFVLAATNRLDIIDHAMLRPGRLDQTLYVGLPSDQDRVDILHKLTRIQPKLHPDVSLRDLAARCQRFSGADLAALVRQASILALTEHLKDETMDLLVTARHFDAALHKVKPSIAMEKHGRS</sequence>
<dbReference type="GO" id="GO:0005524">
    <property type="term" value="F:ATP binding"/>
    <property type="evidence" value="ECO:0007669"/>
    <property type="project" value="UniProtKB-KW"/>
</dbReference>
<dbReference type="GO" id="GO:0003723">
    <property type="term" value="F:RNA binding"/>
    <property type="evidence" value="ECO:0007669"/>
    <property type="project" value="TreeGrafter"/>
</dbReference>
<feature type="domain" description="AAA+ ATPase" evidence="5">
    <location>
        <begin position="443"/>
        <end position="580"/>
    </location>
</feature>
<dbReference type="GO" id="GO:0005634">
    <property type="term" value="C:nucleus"/>
    <property type="evidence" value="ECO:0007669"/>
    <property type="project" value="TreeGrafter"/>
</dbReference>
<dbReference type="CDD" id="cd19518">
    <property type="entry name" value="RecA-like_NVL_r1-like"/>
    <property type="match status" value="1"/>
</dbReference>
<feature type="domain" description="AAA+ ATPase" evidence="5">
    <location>
        <begin position="155"/>
        <end position="292"/>
    </location>
</feature>
<dbReference type="FunFam" id="1.10.8.60:FF:000185">
    <property type="entry name" value="CBN-MAC-1 protein"/>
    <property type="match status" value="1"/>
</dbReference>
<dbReference type="SUPFAM" id="SSF52540">
    <property type="entry name" value="P-loop containing nucleoside triphosphate hydrolases"/>
    <property type="match status" value="2"/>
</dbReference>
<evidence type="ECO:0000313" key="6">
    <source>
        <dbReference type="EMBL" id="MBY11057.1"/>
    </source>
</evidence>
<dbReference type="InterPro" id="IPR027417">
    <property type="entry name" value="P-loop_NTPase"/>
</dbReference>
<evidence type="ECO:0000256" key="3">
    <source>
        <dbReference type="ARBA" id="ARBA00022840"/>
    </source>
</evidence>
<dbReference type="InterPro" id="IPR003959">
    <property type="entry name" value="ATPase_AAA_core"/>
</dbReference>
<dbReference type="GO" id="GO:1990275">
    <property type="term" value="F:preribosome binding"/>
    <property type="evidence" value="ECO:0007669"/>
    <property type="project" value="TreeGrafter"/>
</dbReference>
<dbReference type="Gene3D" id="3.40.50.300">
    <property type="entry name" value="P-loop containing nucleotide triphosphate hydrolases"/>
    <property type="match status" value="2"/>
</dbReference>
<dbReference type="InterPro" id="IPR038100">
    <property type="entry name" value="NLV2_N_sf"/>
</dbReference>
<dbReference type="Pfam" id="PF00004">
    <property type="entry name" value="AAA"/>
    <property type="match status" value="2"/>
</dbReference>
<evidence type="ECO:0000256" key="2">
    <source>
        <dbReference type="ARBA" id="ARBA00022741"/>
    </source>
</evidence>
<dbReference type="PANTHER" id="PTHR23077:SF171">
    <property type="entry name" value="NUCLEAR VALOSIN-CONTAINING PROTEIN-LIKE"/>
    <property type="match status" value="1"/>
</dbReference>
<evidence type="ECO:0000259" key="5">
    <source>
        <dbReference type="SMART" id="SM00382"/>
    </source>
</evidence>
<dbReference type="GO" id="GO:0042254">
    <property type="term" value="P:ribosome biogenesis"/>
    <property type="evidence" value="ECO:0007669"/>
    <property type="project" value="TreeGrafter"/>
</dbReference>
<dbReference type="Pfam" id="PF17862">
    <property type="entry name" value="AAA_lid_3"/>
    <property type="match status" value="2"/>
</dbReference>
<dbReference type="InterPro" id="IPR003593">
    <property type="entry name" value="AAA+_ATPase"/>
</dbReference>
<dbReference type="AlphaFoldDB" id="A0A2R5LP23"/>
<dbReference type="GO" id="GO:0016887">
    <property type="term" value="F:ATP hydrolysis activity"/>
    <property type="evidence" value="ECO:0007669"/>
    <property type="project" value="InterPro"/>
</dbReference>
<dbReference type="PROSITE" id="PS00674">
    <property type="entry name" value="AAA"/>
    <property type="match status" value="1"/>
</dbReference>
<dbReference type="InterPro" id="IPR031996">
    <property type="entry name" value="NVL2_nucleolin-bd"/>
</dbReference>
<dbReference type="Gene3D" id="1.10.8.60">
    <property type="match status" value="2"/>
</dbReference>
<dbReference type="InterPro" id="IPR003960">
    <property type="entry name" value="ATPase_AAA_CS"/>
</dbReference>
<dbReference type="InterPro" id="IPR041569">
    <property type="entry name" value="AAA_lid_3"/>
</dbReference>
<accession>A0A2R5LP23</accession>
<dbReference type="Pfam" id="PF16725">
    <property type="entry name" value="Nucleolin_bd"/>
    <property type="match status" value="1"/>
</dbReference>
<dbReference type="FunFam" id="3.40.50.300:FF:000600">
    <property type="entry name" value="Nuclear valosin-containing protein-like"/>
    <property type="match status" value="1"/>
</dbReference>
<proteinExistence type="inferred from homology"/>
<dbReference type="InterPro" id="IPR050168">
    <property type="entry name" value="AAA_ATPase_domain"/>
</dbReference>
<dbReference type="PANTHER" id="PTHR23077">
    <property type="entry name" value="AAA-FAMILY ATPASE"/>
    <property type="match status" value="1"/>
</dbReference>
<keyword evidence="2 4" id="KW-0547">Nucleotide-binding</keyword>
<organism evidence="6">
    <name type="scientific">Ornithodoros turicata</name>
    <dbReference type="NCBI Taxonomy" id="34597"/>
    <lineage>
        <taxon>Eukaryota</taxon>
        <taxon>Metazoa</taxon>
        <taxon>Ecdysozoa</taxon>
        <taxon>Arthropoda</taxon>
        <taxon>Chelicerata</taxon>
        <taxon>Arachnida</taxon>
        <taxon>Acari</taxon>
        <taxon>Parasitiformes</taxon>
        <taxon>Ixodida</taxon>
        <taxon>Ixodoidea</taxon>
        <taxon>Argasidae</taxon>
        <taxon>Ornithodorinae</taxon>
        <taxon>Ornithodoros</taxon>
    </lineage>
</organism>
<name>A0A2R5LP23_9ACAR</name>
<evidence type="ECO:0000256" key="4">
    <source>
        <dbReference type="RuleBase" id="RU003651"/>
    </source>
</evidence>
<evidence type="ECO:0000256" key="1">
    <source>
        <dbReference type="ARBA" id="ARBA00006914"/>
    </source>
</evidence>
<dbReference type="SMART" id="SM00382">
    <property type="entry name" value="AAA"/>
    <property type="match status" value="2"/>
</dbReference>
<protein>
    <submittedName>
        <fullName evidence="6">Putative atpase of the aaa+ class posttranslational modification</fullName>
    </submittedName>
</protein>
<dbReference type="EMBL" id="GGLE01006931">
    <property type="protein sequence ID" value="MBY11057.1"/>
    <property type="molecule type" value="Transcribed_RNA"/>
</dbReference>
<comment type="similarity">
    <text evidence="1 4">Belongs to the AAA ATPase family.</text>
</comment>
<reference evidence="6" key="1">
    <citation type="submission" date="2018-03" db="EMBL/GenBank/DDBJ databases">
        <title>The relapsing fever spirochete Borrelia turicatae persists in the highly oxidative environment of its soft-bodied tick vector.</title>
        <authorList>
            <person name="Bourret T.J."/>
            <person name="Boyle W.K."/>
            <person name="Valenzuela J.G."/>
            <person name="Oliveira F."/>
            <person name="Lopez J.E."/>
        </authorList>
    </citation>
    <scope>NUCLEOTIDE SEQUENCE</scope>
    <source>
        <strain evidence="6">Kansas strain/isolate</strain>
        <tissue evidence="6">Salivary glands</tissue>
    </source>
</reference>
<keyword evidence="3 4" id="KW-0067">ATP-binding</keyword>